<organism evidence="1 2">
    <name type="scientific">Arctia plantaginis</name>
    <name type="common">Wood tiger moth</name>
    <name type="synonym">Phalaena plantaginis</name>
    <dbReference type="NCBI Taxonomy" id="874455"/>
    <lineage>
        <taxon>Eukaryota</taxon>
        <taxon>Metazoa</taxon>
        <taxon>Ecdysozoa</taxon>
        <taxon>Arthropoda</taxon>
        <taxon>Hexapoda</taxon>
        <taxon>Insecta</taxon>
        <taxon>Pterygota</taxon>
        <taxon>Neoptera</taxon>
        <taxon>Endopterygota</taxon>
        <taxon>Lepidoptera</taxon>
        <taxon>Glossata</taxon>
        <taxon>Ditrysia</taxon>
        <taxon>Noctuoidea</taxon>
        <taxon>Erebidae</taxon>
        <taxon>Arctiinae</taxon>
        <taxon>Arctia</taxon>
    </lineage>
</organism>
<sequence>MAGKAMAHLRPLALHEFGCGSYENPVTSNWAILLKSTFCYLVFKIIRYHCIDLTRATCELKYSSVTSTTYLVTANSTVNKNGQGENTALIRTTNEEFSNSFKFKKLISLIKNK</sequence>
<gene>
    <name evidence="1" type="ORF">APLA_LOCUS16337</name>
</gene>
<evidence type="ECO:0000313" key="2">
    <source>
        <dbReference type="Proteomes" id="UP000494256"/>
    </source>
</evidence>
<dbReference type="AlphaFoldDB" id="A0A8S1BNU3"/>
<protein>
    <submittedName>
        <fullName evidence="1">Uncharacterized protein</fullName>
    </submittedName>
</protein>
<comment type="caution">
    <text evidence="1">The sequence shown here is derived from an EMBL/GenBank/DDBJ whole genome shotgun (WGS) entry which is preliminary data.</text>
</comment>
<dbReference type="Proteomes" id="UP000494256">
    <property type="component" value="Unassembled WGS sequence"/>
</dbReference>
<proteinExistence type="predicted"/>
<accession>A0A8S1BNU3</accession>
<dbReference type="OrthoDB" id="7239362at2759"/>
<dbReference type="EMBL" id="CADEBD010000665">
    <property type="protein sequence ID" value="CAB3258713.1"/>
    <property type="molecule type" value="Genomic_DNA"/>
</dbReference>
<name>A0A8S1BNU3_ARCPL</name>
<reference evidence="1 2" key="1">
    <citation type="submission" date="2020-04" db="EMBL/GenBank/DDBJ databases">
        <authorList>
            <person name="Wallbank WR R."/>
            <person name="Pardo Diaz C."/>
            <person name="Kozak K."/>
            <person name="Martin S."/>
            <person name="Jiggins C."/>
            <person name="Moest M."/>
            <person name="Warren A I."/>
            <person name="Byers J.R.P. K."/>
            <person name="Montejo-Kovacevich G."/>
            <person name="Yen C E."/>
        </authorList>
    </citation>
    <scope>NUCLEOTIDE SEQUENCE [LARGE SCALE GENOMIC DNA]</scope>
</reference>
<evidence type="ECO:0000313" key="1">
    <source>
        <dbReference type="EMBL" id="CAB3258713.1"/>
    </source>
</evidence>